<gene>
    <name evidence="1" type="ORF">O0236_002860</name>
</gene>
<dbReference type="Proteomes" id="UP001149860">
    <property type="component" value="Chromosome"/>
</dbReference>
<reference evidence="1" key="1">
    <citation type="submission" date="2024-08" db="EMBL/GenBank/DDBJ databases">
        <title>Lentilactobacillus sp. nov., isolated from tree bark.</title>
        <authorList>
            <person name="Phuengjayaem S."/>
            <person name="Tanasupawat S."/>
        </authorList>
    </citation>
    <scope>NUCLEOTIDE SEQUENCE</scope>
    <source>
        <strain evidence="1">SPB1-3</strain>
    </source>
</reference>
<name>A0ACD5DG58_9LACO</name>
<dbReference type="EMBL" id="CP168151">
    <property type="protein sequence ID" value="XFD40267.1"/>
    <property type="molecule type" value="Genomic_DNA"/>
</dbReference>
<evidence type="ECO:0000313" key="2">
    <source>
        <dbReference type="Proteomes" id="UP001149860"/>
    </source>
</evidence>
<sequence length="214" mass="22421">MKKFLAEFFGTMILVLLGTGTVVIAKGDVLAIGLAFGLAITISAYSFGAVSGGHFNPAVTTAMWINHKIDLPNAIGYIVSQFVGAIVGSAFVLYFVKSLGLPSTSLGQNDFPNISSLTAIIVEILITFIFVTIILLVTSDKFGNPNMAGLIIGIALAFLIIIALNLTGGSLNPARSFGPAIFAGGSALSHYWVFLVAPEIGAILAAFVARYFEN</sequence>
<keyword evidence="2" id="KW-1185">Reference proteome</keyword>
<evidence type="ECO:0000313" key="1">
    <source>
        <dbReference type="EMBL" id="XFD40267.1"/>
    </source>
</evidence>
<protein>
    <submittedName>
        <fullName evidence="1">MIP/aquaporin family protein</fullName>
    </submittedName>
</protein>
<accession>A0ACD5DG58</accession>
<proteinExistence type="predicted"/>
<organism evidence="1 2">
    <name type="scientific">Lentilactobacillus terminaliae</name>
    <dbReference type="NCBI Taxonomy" id="3003483"/>
    <lineage>
        <taxon>Bacteria</taxon>
        <taxon>Bacillati</taxon>
        <taxon>Bacillota</taxon>
        <taxon>Bacilli</taxon>
        <taxon>Lactobacillales</taxon>
        <taxon>Lactobacillaceae</taxon>
        <taxon>Lentilactobacillus</taxon>
    </lineage>
</organism>